<feature type="domain" description="EF-hand" evidence="4">
    <location>
        <begin position="60"/>
        <end position="95"/>
    </location>
</feature>
<dbReference type="SMART" id="SM00054">
    <property type="entry name" value="EFh"/>
    <property type="match status" value="3"/>
</dbReference>
<sequence>MSISSVNSGGSTMMRAMQRPDPSKMAEDLFSKLDTKGQGYIEKSDLEAALGNVSQSGGSSSSSVADEMFSKLDGDGDGKVTKEEMSATIQKIASELDGPAPRARMQGGQGGMPPPPPSGGAQGAGSTDSASSSSESSDPADANGDGTVTIEESLAYEASQASSGTDTASTSDADGQLMQMLAGGMPPPPKDGGPNDQGFTKDQLTSMVQELGSKDSERAKLMSDIAGNFDAADTDGDGKVNGSEARAFEESKNASGAGSGAEASSSASSADARFMKQMMQLLHAYSDPNQTAESNSFSTSV</sequence>
<dbReference type="Proteomes" id="UP000238071">
    <property type="component" value="Unassembled WGS sequence"/>
</dbReference>
<feature type="compositionally biased region" description="Low complexity" evidence="3">
    <location>
        <begin position="124"/>
        <end position="142"/>
    </location>
</feature>
<feature type="compositionally biased region" description="Low complexity" evidence="3">
    <location>
        <begin position="158"/>
        <end position="176"/>
    </location>
</feature>
<feature type="compositionally biased region" description="Low complexity" evidence="3">
    <location>
        <begin position="254"/>
        <end position="271"/>
    </location>
</feature>
<feature type="compositionally biased region" description="Low complexity" evidence="3">
    <location>
        <begin position="54"/>
        <end position="63"/>
    </location>
</feature>
<evidence type="ECO:0000256" key="2">
    <source>
        <dbReference type="ARBA" id="ARBA00022737"/>
    </source>
</evidence>
<dbReference type="SUPFAM" id="SSF47473">
    <property type="entry name" value="EF-hand"/>
    <property type="match status" value="1"/>
</dbReference>
<keyword evidence="1" id="KW-0479">Metal-binding</keyword>
<dbReference type="PANTHER" id="PTHR10827:SF98">
    <property type="entry name" value="45 KDA CALCIUM-BINDING PROTEIN"/>
    <property type="match status" value="1"/>
</dbReference>
<gene>
    <name evidence="5" type="ORF">B0F88_11513</name>
</gene>
<evidence type="ECO:0000259" key="4">
    <source>
        <dbReference type="PROSITE" id="PS50222"/>
    </source>
</evidence>
<dbReference type="Gene3D" id="1.10.238.10">
    <property type="entry name" value="EF-hand"/>
    <property type="match status" value="2"/>
</dbReference>
<feature type="region of interest" description="Disordered" evidence="3">
    <location>
        <begin position="51"/>
        <end position="203"/>
    </location>
</feature>
<dbReference type="AlphaFoldDB" id="A0A2S6GNW4"/>
<dbReference type="InterPro" id="IPR011992">
    <property type="entry name" value="EF-hand-dom_pair"/>
</dbReference>
<dbReference type="OrthoDB" id="5569117at2"/>
<feature type="domain" description="EF-hand" evidence="4">
    <location>
        <begin position="21"/>
        <end position="56"/>
    </location>
</feature>
<reference evidence="5 6" key="1">
    <citation type="submission" date="2018-02" db="EMBL/GenBank/DDBJ databases">
        <title>Subsurface microbial communities from deep shales in Ohio and West Virginia, USA.</title>
        <authorList>
            <person name="Wrighton K."/>
        </authorList>
    </citation>
    <scope>NUCLEOTIDE SEQUENCE [LARGE SCALE GENOMIC DNA]</scope>
    <source>
        <strain evidence="5 6">OWC-G53F</strain>
    </source>
</reference>
<name>A0A2S6GNW4_9GAMM</name>
<keyword evidence="6" id="KW-1185">Reference proteome</keyword>
<evidence type="ECO:0000256" key="1">
    <source>
        <dbReference type="ARBA" id="ARBA00022723"/>
    </source>
</evidence>
<evidence type="ECO:0000313" key="6">
    <source>
        <dbReference type="Proteomes" id="UP000238071"/>
    </source>
</evidence>
<dbReference type="EMBL" id="PTIY01000015">
    <property type="protein sequence ID" value="PPK66924.1"/>
    <property type="molecule type" value="Genomic_DNA"/>
</dbReference>
<keyword evidence="2" id="KW-0677">Repeat</keyword>
<dbReference type="PROSITE" id="PS00018">
    <property type="entry name" value="EF_HAND_1"/>
    <property type="match status" value="1"/>
</dbReference>
<evidence type="ECO:0000313" key="5">
    <source>
        <dbReference type="EMBL" id="PPK66924.1"/>
    </source>
</evidence>
<feature type="compositionally biased region" description="Polar residues" evidence="3">
    <location>
        <begin position="1"/>
        <end position="11"/>
    </location>
</feature>
<organism evidence="5 6">
    <name type="scientific">Methylobacter tundripaludum</name>
    <dbReference type="NCBI Taxonomy" id="173365"/>
    <lineage>
        <taxon>Bacteria</taxon>
        <taxon>Pseudomonadati</taxon>
        <taxon>Pseudomonadota</taxon>
        <taxon>Gammaproteobacteria</taxon>
        <taxon>Methylococcales</taxon>
        <taxon>Methylococcaceae</taxon>
        <taxon>Methylobacter</taxon>
    </lineage>
</organism>
<feature type="compositionally biased region" description="Basic and acidic residues" evidence="3">
    <location>
        <begin position="68"/>
        <end position="85"/>
    </location>
</feature>
<dbReference type="InterPro" id="IPR018247">
    <property type="entry name" value="EF_Hand_1_Ca_BS"/>
</dbReference>
<evidence type="ECO:0000256" key="3">
    <source>
        <dbReference type="SAM" id="MobiDB-lite"/>
    </source>
</evidence>
<dbReference type="Pfam" id="PF13499">
    <property type="entry name" value="EF-hand_7"/>
    <property type="match status" value="1"/>
</dbReference>
<dbReference type="PROSITE" id="PS50222">
    <property type="entry name" value="EF_HAND_2"/>
    <property type="match status" value="2"/>
</dbReference>
<protein>
    <submittedName>
        <fullName evidence="5">EF hand domain-containing protein</fullName>
    </submittedName>
</protein>
<dbReference type="InterPro" id="IPR002048">
    <property type="entry name" value="EF_hand_dom"/>
</dbReference>
<dbReference type="GO" id="GO:0005509">
    <property type="term" value="F:calcium ion binding"/>
    <property type="evidence" value="ECO:0007669"/>
    <property type="project" value="InterPro"/>
</dbReference>
<dbReference type="CDD" id="cd00051">
    <property type="entry name" value="EFh"/>
    <property type="match status" value="1"/>
</dbReference>
<feature type="region of interest" description="Disordered" evidence="3">
    <location>
        <begin position="1"/>
        <end position="25"/>
    </location>
</feature>
<dbReference type="RefSeq" id="WP_104424903.1">
    <property type="nucleotide sequence ID" value="NZ_PTIY01000015.1"/>
</dbReference>
<dbReference type="PANTHER" id="PTHR10827">
    <property type="entry name" value="RETICULOCALBIN"/>
    <property type="match status" value="1"/>
</dbReference>
<comment type="caution">
    <text evidence="5">The sequence shown here is derived from an EMBL/GenBank/DDBJ whole genome shotgun (WGS) entry which is preliminary data.</text>
</comment>
<dbReference type="Pfam" id="PF13202">
    <property type="entry name" value="EF-hand_5"/>
    <property type="match status" value="1"/>
</dbReference>
<proteinExistence type="predicted"/>
<accession>A0A2S6GNW4</accession>
<feature type="region of interest" description="Disordered" evidence="3">
    <location>
        <begin position="229"/>
        <end position="271"/>
    </location>
</feature>